<organism evidence="2 3">
    <name type="scientific">Theobroma cacao</name>
    <name type="common">Cacao</name>
    <name type="synonym">Cocoa</name>
    <dbReference type="NCBI Taxonomy" id="3641"/>
    <lineage>
        <taxon>Eukaryota</taxon>
        <taxon>Viridiplantae</taxon>
        <taxon>Streptophyta</taxon>
        <taxon>Embryophyta</taxon>
        <taxon>Tracheophyta</taxon>
        <taxon>Spermatophyta</taxon>
        <taxon>Magnoliopsida</taxon>
        <taxon>eudicotyledons</taxon>
        <taxon>Gunneridae</taxon>
        <taxon>Pentapetalae</taxon>
        <taxon>rosids</taxon>
        <taxon>malvids</taxon>
        <taxon>Malvales</taxon>
        <taxon>Malvaceae</taxon>
        <taxon>Byttnerioideae</taxon>
        <taxon>Theobroma</taxon>
    </lineage>
</organism>
<feature type="compositionally biased region" description="Basic and acidic residues" evidence="1">
    <location>
        <begin position="52"/>
        <end position="67"/>
    </location>
</feature>
<accession>A0A061E1H5</accession>
<feature type="region of interest" description="Disordered" evidence="1">
    <location>
        <begin position="50"/>
        <end position="75"/>
    </location>
</feature>
<dbReference type="Gramene" id="EOX98899">
    <property type="protein sequence ID" value="EOX98899"/>
    <property type="gene ID" value="TCM_007569"/>
</dbReference>
<dbReference type="HOGENOM" id="CLU_2676047_0_0_1"/>
<proteinExistence type="predicted"/>
<evidence type="ECO:0000313" key="2">
    <source>
        <dbReference type="EMBL" id="EOX98899.1"/>
    </source>
</evidence>
<protein>
    <submittedName>
        <fullName evidence="2">Uncharacterized protein</fullName>
    </submittedName>
</protein>
<dbReference type="InParanoid" id="A0A061E1H5"/>
<name>A0A061E1H5_THECC</name>
<evidence type="ECO:0000313" key="3">
    <source>
        <dbReference type="Proteomes" id="UP000026915"/>
    </source>
</evidence>
<reference evidence="2 3" key="1">
    <citation type="journal article" date="2013" name="Genome Biol.">
        <title>The genome sequence of the most widely cultivated cacao type and its use to identify candidate genes regulating pod color.</title>
        <authorList>
            <person name="Motamayor J.C."/>
            <person name="Mockaitis K."/>
            <person name="Schmutz J."/>
            <person name="Haiminen N."/>
            <person name="Iii D.L."/>
            <person name="Cornejo O."/>
            <person name="Findley S.D."/>
            <person name="Zheng P."/>
            <person name="Utro F."/>
            <person name="Royaert S."/>
            <person name="Saski C."/>
            <person name="Jenkins J."/>
            <person name="Podicheti R."/>
            <person name="Zhao M."/>
            <person name="Scheffler B.E."/>
            <person name="Stack J.C."/>
            <person name="Feltus F.A."/>
            <person name="Mustiga G.M."/>
            <person name="Amores F."/>
            <person name="Phillips W."/>
            <person name="Marelli J.P."/>
            <person name="May G.D."/>
            <person name="Shapiro H."/>
            <person name="Ma J."/>
            <person name="Bustamante C.D."/>
            <person name="Schnell R.J."/>
            <person name="Main D."/>
            <person name="Gilbert D."/>
            <person name="Parida L."/>
            <person name="Kuhn D.N."/>
        </authorList>
    </citation>
    <scope>NUCLEOTIDE SEQUENCE [LARGE SCALE GENOMIC DNA]</scope>
    <source>
        <strain evidence="3">cv. Matina 1-6</strain>
    </source>
</reference>
<sequence>MMTESPSLLFTMSSFLYIKTALPYSIQEHQSYPKRSAQPHDPNNQIATYHSYQERKKARDMVRDQRKLSRQHGLT</sequence>
<dbReference type="Proteomes" id="UP000026915">
    <property type="component" value="Chromosome 2"/>
</dbReference>
<gene>
    <name evidence="2" type="ORF">TCM_007569</name>
</gene>
<evidence type="ECO:0000256" key="1">
    <source>
        <dbReference type="SAM" id="MobiDB-lite"/>
    </source>
</evidence>
<keyword evidence="3" id="KW-1185">Reference proteome</keyword>
<dbReference type="EMBL" id="CM001880">
    <property type="protein sequence ID" value="EOX98899.1"/>
    <property type="molecule type" value="Genomic_DNA"/>
</dbReference>
<dbReference type="AlphaFoldDB" id="A0A061E1H5"/>